<dbReference type="Proteomes" id="UP000814033">
    <property type="component" value="Unassembled WGS sequence"/>
</dbReference>
<sequence>MDTFDTVWPADSAEFCPHPNATNILACGTYKLETQPDGASLGNLDDEDEEHNPIVAESKSQTRKGKCLIFDVTGDSLASSSQIQEISLPAVLDMKWCHTSASRKPILAIADAEGNITVHEWDVAERRLNQAFSIPCAESDVLCLSLDWSNRRSPTSGIGSLVVSLSNGKLALLEPDATNGLAVRSTWHAHDYEPWIAAWDYWDANVIYSGAPRTGGDDLKLKAWDIRQGFYSPATINKRFDAGVTTIQSHPHVEHVLAVGSYDDTVRIFDTRKLLTPLTQADVGGGAWRVKWHPSSVRAHHLLVAAMHDGFKVVRFRGLWGQDSAQPASEESWEIVQKYEGHESLAYGVDWSYAATGDADTLVASASFYDHALHMWRA</sequence>
<comment type="caution">
    <text evidence="1">The sequence shown here is derived from an EMBL/GenBank/DDBJ whole genome shotgun (WGS) entry which is preliminary data.</text>
</comment>
<name>A0ACB8RUH4_9AGAM</name>
<protein>
    <submittedName>
        <fullName evidence="1">WD40 repeat-like protein</fullName>
    </submittedName>
</protein>
<proteinExistence type="predicted"/>
<dbReference type="EMBL" id="MU275897">
    <property type="protein sequence ID" value="KAI0047839.1"/>
    <property type="molecule type" value="Genomic_DNA"/>
</dbReference>
<reference evidence="1" key="1">
    <citation type="submission" date="2021-02" db="EMBL/GenBank/DDBJ databases">
        <authorList>
            <consortium name="DOE Joint Genome Institute"/>
            <person name="Ahrendt S."/>
            <person name="Looney B.P."/>
            <person name="Miyauchi S."/>
            <person name="Morin E."/>
            <person name="Drula E."/>
            <person name="Courty P.E."/>
            <person name="Chicoki N."/>
            <person name="Fauchery L."/>
            <person name="Kohler A."/>
            <person name="Kuo A."/>
            <person name="Labutti K."/>
            <person name="Pangilinan J."/>
            <person name="Lipzen A."/>
            <person name="Riley R."/>
            <person name="Andreopoulos W."/>
            <person name="He G."/>
            <person name="Johnson J."/>
            <person name="Barry K.W."/>
            <person name="Grigoriev I.V."/>
            <person name="Nagy L."/>
            <person name="Hibbett D."/>
            <person name="Henrissat B."/>
            <person name="Matheny P.B."/>
            <person name="Labbe J."/>
            <person name="Martin F."/>
        </authorList>
    </citation>
    <scope>NUCLEOTIDE SEQUENCE</scope>
    <source>
        <strain evidence="1">FP105234-sp</strain>
    </source>
</reference>
<evidence type="ECO:0000313" key="2">
    <source>
        <dbReference type="Proteomes" id="UP000814033"/>
    </source>
</evidence>
<accession>A0ACB8RUH4</accession>
<organism evidence="1 2">
    <name type="scientific">Auriscalpium vulgare</name>
    <dbReference type="NCBI Taxonomy" id="40419"/>
    <lineage>
        <taxon>Eukaryota</taxon>
        <taxon>Fungi</taxon>
        <taxon>Dikarya</taxon>
        <taxon>Basidiomycota</taxon>
        <taxon>Agaricomycotina</taxon>
        <taxon>Agaricomycetes</taxon>
        <taxon>Russulales</taxon>
        <taxon>Auriscalpiaceae</taxon>
        <taxon>Auriscalpium</taxon>
    </lineage>
</organism>
<reference evidence="1" key="2">
    <citation type="journal article" date="2022" name="New Phytol.">
        <title>Evolutionary transition to the ectomycorrhizal habit in the genomes of a hyperdiverse lineage of mushroom-forming fungi.</title>
        <authorList>
            <person name="Looney B."/>
            <person name="Miyauchi S."/>
            <person name="Morin E."/>
            <person name="Drula E."/>
            <person name="Courty P.E."/>
            <person name="Kohler A."/>
            <person name="Kuo A."/>
            <person name="LaButti K."/>
            <person name="Pangilinan J."/>
            <person name="Lipzen A."/>
            <person name="Riley R."/>
            <person name="Andreopoulos W."/>
            <person name="He G."/>
            <person name="Johnson J."/>
            <person name="Nolan M."/>
            <person name="Tritt A."/>
            <person name="Barry K.W."/>
            <person name="Grigoriev I.V."/>
            <person name="Nagy L.G."/>
            <person name="Hibbett D."/>
            <person name="Henrissat B."/>
            <person name="Matheny P.B."/>
            <person name="Labbe J."/>
            <person name="Martin F.M."/>
        </authorList>
    </citation>
    <scope>NUCLEOTIDE SEQUENCE</scope>
    <source>
        <strain evidence="1">FP105234-sp</strain>
    </source>
</reference>
<keyword evidence="2" id="KW-1185">Reference proteome</keyword>
<evidence type="ECO:0000313" key="1">
    <source>
        <dbReference type="EMBL" id="KAI0047839.1"/>
    </source>
</evidence>
<gene>
    <name evidence="1" type="ORF">FA95DRAFT_1518516</name>
</gene>